<feature type="signal peptide" evidence="2">
    <location>
        <begin position="1"/>
        <end position="21"/>
    </location>
</feature>
<evidence type="ECO:0000259" key="3">
    <source>
        <dbReference type="Pfam" id="PF13473"/>
    </source>
</evidence>
<feature type="domain" description="EfeO-type cupredoxin-like" evidence="3">
    <location>
        <begin position="77"/>
        <end position="156"/>
    </location>
</feature>
<proteinExistence type="predicted"/>
<dbReference type="InterPro" id="IPR008972">
    <property type="entry name" value="Cupredoxin"/>
</dbReference>
<dbReference type="AlphaFoldDB" id="A0A3M2L7Q1"/>
<dbReference type="CDD" id="cd13921">
    <property type="entry name" value="Amicyanin"/>
    <property type="match status" value="1"/>
</dbReference>
<dbReference type="InterPro" id="IPR035668">
    <property type="entry name" value="Amicyanin"/>
</dbReference>
<feature type="chain" id="PRO_5039011011" evidence="2">
    <location>
        <begin position="22"/>
        <end position="158"/>
    </location>
</feature>
<dbReference type="InterPro" id="IPR028096">
    <property type="entry name" value="EfeO_Cupredoxin"/>
</dbReference>
<accession>A0A3M2L7Q1</accession>
<sequence length="158" mass="15885">MRQFVRVATAAACIVAAAATAAACSDNKDATPNAAPTVAFPSGSQTPGMSGASPMSMPGMTGTPATGGNAPAAPTGPDSVVIDNFAFAPATLTVPVGTTVTWTNQDEEPHTVASSNGTFHSPGMGAKATYSFTFTRAGTFDYICSIHPFMHATVVVTP</sequence>
<keyword evidence="2" id="KW-0732">Signal</keyword>
<dbReference type="RefSeq" id="WP_122189797.1">
    <property type="nucleotide sequence ID" value="NZ_RFFH01000009.1"/>
</dbReference>
<feature type="region of interest" description="Disordered" evidence="1">
    <location>
        <begin position="35"/>
        <end position="75"/>
    </location>
</feature>
<dbReference type="Proteomes" id="UP000279275">
    <property type="component" value="Unassembled WGS sequence"/>
</dbReference>
<reference evidence="4 5" key="1">
    <citation type="submission" date="2018-10" db="EMBL/GenBank/DDBJ databases">
        <title>Isolation from cow dung.</title>
        <authorList>
            <person name="Ling L."/>
        </authorList>
    </citation>
    <scope>NUCLEOTIDE SEQUENCE [LARGE SCALE GENOMIC DNA]</scope>
    <source>
        <strain evidence="4 5">NEAU-LL90</strain>
    </source>
</reference>
<dbReference type="Pfam" id="PF13473">
    <property type="entry name" value="Cupredoxin_1"/>
    <property type="match status" value="1"/>
</dbReference>
<dbReference type="Gene3D" id="2.60.40.420">
    <property type="entry name" value="Cupredoxins - blue copper proteins"/>
    <property type="match status" value="1"/>
</dbReference>
<evidence type="ECO:0000313" key="5">
    <source>
        <dbReference type="Proteomes" id="UP000279275"/>
    </source>
</evidence>
<dbReference type="OrthoDB" id="574459at2"/>
<evidence type="ECO:0000256" key="1">
    <source>
        <dbReference type="SAM" id="MobiDB-lite"/>
    </source>
</evidence>
<protein>
    <submittedName>
        <fullName evidence="4">Plastocyanin</fullName>
    </submittedName>
</protein>
<evidence type="ECO:0000313" key="4">
    <source>
        <dbReference type="EMBL" id="RMI30558.1"/>
    </source>
</evidence>
<comment type="caution">
    <text evidence="4">The sequence shown here is derived from an EMBL/GenBank/DDBJ whole genome shotgun (WGS) entry which is preliminary data.</text>
</comment>
<evidence type="ECO:0000256" key="2">
    <source>
        <dbReference type="SAM" id="SignalP"/>
    </source>
</evidence>
<feature type="compositionally biased region" description="Low complexity" evidence="1">
    <location>
        <begin position="47"/>
        <end position="75"/>
    </location>
</feature>
<gene>
    <name evidence="4" type="ORF">EBN03_21000</name>
</gene>
<dbReference type="PANTHER" id="PTHR36507:SF1">
    <property type="entry name" value="BLL1555 PROTEIN"/>
    <property type="match status" value="1"/>
</dbReference>
<dbReference type="InterPro" id="IPR052721">
    <property type="entry name" value="ET_Amicyanin"/>
</dbReference>
<dbReference type="PANTHER" id="PTHR36507">
    <property type="entry name" value="BLL1555 PROTEIN"/>
    <property type="match status" value="1"/>
</dbReference>
<dbReference type="PROSITE" id="PS51257">
    <property type="entry name" value="PROKAR_LIPOPROTEIN"/>
    <property type="match status" value="1"/>
</dbReference>
<keyword evidence="5" id="KW-1185">Reference proteome</keyword>
<organism evidence="4 5">
    <name type="scientific">Nocardia stercoris</name>
    <dbReference type="NCBI Taxonomy" id="2483361"/>
    <lineage>
        <taxon>Bacteria</taxon>
        <taxon>Bacillati</taxon>
        <taxon>Actinomycetota</taxon>
        <taxon>Actinomycetes</taxon>
        <taxon>Mycobacteriales</taxon>
        <taxon>Nocardiaceae</taxon>
        <taxon>Nocardia</taxon>
    </lineage>
</organism>
<dbReference type="SUPFAM" id="SSF49503">
    <property type="entry name" value="Cupredoxins"/>
    <property type="match status" value="1"/>
</dbReference>
<name>A0A3M2L7Q1_9NOCA</name>
<dbReference type="EMBL" id="RFFH01000009">
    <property type="protein sequence ID" value="RMI30558.1"/>
    <property type="molecule type" value="Genomic_DNA"/>
</dbReference>